<gene>
    <name evidence="2" type="ORF">B0T24DRAFT_711858</name>
</gene>
<sequence length="419" mass="42371">MNTDQEARAVARGLGGGRGSAHHAPFWPREATPAERADRVAAGVSANYGGDPANPRNRSVGVAAGQSCCLYLSNLVPGCTVAVLLGALGAHAPFGKVLATHLNPLSPAAGHPSGNGKITMFSREGAERLFSFLSAGRLFIGGARVRAAWNRHLAAPFAGDPWISRVLVVSGPPAVVDRAAIEAVVGAGCTFTLQDVIVAEDSPANRTIVFQFGSFRAQAKYAIAAITQTWPEVRVRFGVDPLSVAATADRSLLLEGVGPVYGTGPGCLVPHGVGWSLVVAASRSFLGNGDYDDGDGDDNGGRALIPAAPASVFPPPPARRHALPARPPPSFAAPTPAAPSLSAPGLFAVPASRSVDGRMSRALAPPPGMTTAAASSVAQPTGLIFASGIWAAPPPTPPGGLAGTTGARGARGAAAAPLF</sequence>
<keyword evidence="3" id="KW-1185">Reference proteome</keyword>
<reference evidence="2" key="1">
    <citation type="journal article" date="2023" name="Mol. Phylogenet. Evol.">
        <title>Genome-scale phylogeny and comparative genomics of the fungal order Sordariales.</title>
        <authorList>
            <person name="Hensen N."/>
            <person name="Bonometti L."/>
            <person name="Westerberg I."/>
            <person name="Brannstrom I.O."/>
            <person name="Guillou S."/>
            <person name="Cros-Aarteil S."/>
            <person name="Calhoun S."/>
            <person name="Haridas S."/>
            <person name="Kuo A."/>
            <person name="Mondo S."/>
            <person name="Pangilinan J."/>
            <person name="Riley R."/>
            <person name="LaButti K."/>
            <person name="Andreopoulos B."/>
            <person name="Lipzen A."/>
            <person name="Chen C."/>
            <person name="Yan M."/>
            <person name="Daum C."/>
            <person name="Ng V."/>
            <person name="Clum A."/>
            <person name="Steindorff A."/>
            <person name="Ohm R.A."/>
            <person name="Martin F."/>
            <person name="Silar P."/>
            <person name="Natvig D.O."/>
            <person name="Lalanne C."/>
            <person name="Gautier V."/>
            <person name="Ament-Velasquez S.L."/>
            <person name="Kruys A."/>
            <person name="Hutchinson M.I."/>
            <person name="Powell A.J."/>
            <person name="Barry K."/>
            <person name="Miller A.N."/>
            <person name="Grigoriev I.V."/>
            <person name="Debuchy R."/>
            <person name="Gladieux P."/>
            <person name="Hiltunen Thoren M."/>
            <person name="Johannesson H."/>
        </authorList>
    </citation>
    <scope>NUCLEOTIDE SEQUENCE</scope>
    <source>
        <strain evidence="2">CBS 958.72</strain>
    </source>
</reference>
<reference evidence="2" key="2">
    <citation type="submission" date="2023-06" db="EMBL/GenBank/DDBJ databases">
        <authorList>
            <consortium name="Lawrence Berkeley National Laboratory"/>
            <person name="Haridas S."/>
            <person name="Hensen N."/>
            <person name="Bonometti L."/>
            <person name="Westerberg I."/>
            <person name="Brannstrom I.O."/>
            <person name="Guillou S."/>
            <person name="Cros-Aarteil S."/>
            <person name="Calhoun S."/>
            <person name="Kuo A."/>
            <person name="Mondo S."/>
            <person name="Pangilinan J."/>
            <person name="Riley R."/>
            <person name="Labutti K."/>
            <person name="Andreopoulos B."/>
            <person name="Lipzen A."/>
            <person name="Chen C."/>
            <person name="Yanf M."/>
            <person name="Daum C."/>
            <person name="Ng V."/>
            <person name="Clum A."/>
            <person name="Steindorff A."/>
            <person name="Ohm R."/>
            <person name="Martin F."/>
            <person name="Silar P."/>
            <person name="Natvig D."/>
            <person name="Lalanne C."/>
            <person name="Gautier V."/>
            <person name="Ament-Velasquez S.L."/>
            <person name="Kruys A."/>
            <person name="Hutchinson M.I."/>
            <person name="Powell A.J."/>
            <person name="Barry K."/>
            <person name="Miller A.N."/>
            <person name="Grigoriev I.V."/>
            <person name="Debuchy R."/>
            <person name="Gladieux P."/>
            <person name="Thoren M.H."/>
            <person name="Johannesson H."/>
        </authorList>
    </citation>
    <scope>NUCLEOTIDE SEQUENCE</scope>
    <source>
        <strain evidence="2">CBS 958.72</strain>
    </source>
</reference>
<protein>
    <submittedName>
        <fullName evidence="2">Uncharacterized protein</fullName>
    </submittedName>
</protein>
<evidence type="ECO:0000313" key="2">
    <source>
        <dbReference type="EMBL" id="KAK3366312.1"/>
    </source>
</evidence>
<organism evidence="2 3">
    <name type="scientific">Lasiosphaeria ovina</name>
    <dbReference type="NCBI Taxonomy" id="92902"/>
    <lineage>
        <taxon>Eukaryota</taxon>
        <taxon>Fungi</taxon>
        <taxon>Dikarya</taxon>
        <taxon>Ascomycota</taxon>
        <taxon>Pezizomycotina</taxon>
        <taxon>Sordariomycetes</taxon>
        <taxon>Sordariomycetidae</taxon>
        <taxon>Sordariales</taxon>
        <taxon>Lasiosphaeriaceae</taxon>
        <taxon>Lasiosphaeria</taxon>
    </lineage>
</organism>
<accession>A0AAE0N0L7</accession>
<dbReference type="AlphaFoldDB" id="A0AAE0N0L7"/>
<comment type="caution">
    <text evidence="2">The sequence shown here is derived from an EMBL/GenBank/DDBJ whole genome shotgun (WGS) entry which is preliminary data.</text>
</comment>
<dbReference type="InterPro" id="IPR035979">
    <property type="entry name" value="RBD_domain_sf"/>
</dbReference>
<dbReference type="GO" id="GO:0003676">
    <property type="term" value="F:nucleic acid binding"/>
    <property type="evidence" value="ECO:0007669"/>
    <property type="project" value="InterPro"/>
</dbReference>
<evidence type="ECO:0000313" key="3">
    <source>
        <dbReference type="Proteomes" id="UP001287356"/>
    </source>
</evidence>
<name>A0AAE0N0L7_9PEZI</name>
<proteinExistence type="predicted"/>
<dbReference type="SUPFAM" id="SSF54928">
    <property type="entry name" value="RNA-binding domain, RBD"/>
    <property type="match status" value="1"/>
</dbReference>
<feature type="region of interest" description="Disordered" evidence="1">
    <location>
        <begin position="290"/>
        <end position="338"/>
    </location>
</feature>
<evidence type="ECO:0000256" key="1">
    <source>
        <dbReference type="SAM" id="MobiDB-lite"/>
    </source>
</evidence>
<dbReference type="EMBL" id="JAULSN010000008">
    <property type="protein sequence ID" value="KAK3366312.1"/>
    <property type="molecule type" value="Genomic_DNA"/>
</dbReference>
<dbReference type="Proteomes" id="UP001287356">
    <property type="component" value="Unassembled WGS sequence"/>
</dbReference>
<feature type="region of interest" description="Disordered" evidence="1">
    <location>
        <begin position="1"/>
        <end position="35"/>
    </location>
</feature>